<dbReference type="InterPro" id="IPR036390">
    <property type="entry name" value="WH_DNA-bd_sf"/>
</dbReference>
<dbReference type="SUPFAM" id="SSF46785">
    <property type="entry name" value="Winged helix' DNA-binding domain"/>
    <property type="match status" value="1"/>
</dbReference>
<dbReference type="Proteomes" id="UP001219585">
    <property type="component" value="Plasmid unnamed"/>
</dbReference>
<proteinExistence type="predicted"/>
<accession>A0AAJ5UTM2</accession>
<dbReference type="EMBL" id="CP113528">
    <property type="protein sequence ID" value="WDV09191.1"/>
    <property type="molecule type" value="Genomic_DNA"/>
</dbReference>
<reference evidence="1" key="1">
    <citation type="submission" date="2022-11" db="EMBL/GenBank/DDBJ databases">
        <title>Lysinibacillus irui.</title>
        <authorList>
            <person name="Akintayo S.O."/>
        </authorList>
    </citation>
    <scope>NUCLEOTIDE SEQUENCE</scope>
    <source>
        <strain evidence="1">IRB4-01</strain>
        <plasmid evidence="1">unnamed</plasmid>
    </source>
</reference>
<evidence type="ECO:0000313" key="2">
    <source>
        <dbReference type="Proteomes" id="UP001219585"/>
    </source>
</evidence>
<dbReference type="InterPro" id="IPR036388">
    <property type="entry name" value="WH-like_DNA-bd_sf"/>
</dbReference>
<name>A0AAJ5UTM2_9BACI</name>
<evidence type="ECO:0008006" key="3">
    <source>
        <dbReference type="Google" id="ProtNLM"/>
    </source>
</evidence>
<dbReference type="RefSeq" id="WP_274797414.1">
    <property type="nucleotide sequence ID" value="NZ_CP113528.1"/>
</dbReference>
<organism evidence="1 2">
    <name type="scientific">Lysinibacillus irui</name>
    <dbReference type="NCBI Taxonomy" id="2998077"/>
    <lineage>
        <taxon>Bacteria</taxon>
        <taxon>Bacillati</taxon>
        <taxon>Bacillota</taxon>
        <taxon>Bacilli</taxon>
        <taxon>Bacillales</taxon>
        <taxon>Bacillaceae</taxon>
        <taxon>Lysinibacillus</taxon>
    </lineage>
</organism>
<geneLocation type="plasmid" evidence="1 2">
    <name>unnamed</name>
</geneLocation>
<dbReference type="Gene3D" id="1.10.10.10">
    <property type="entry name" value="Winged helix-like DNA-binding domain superfamily/Winged helix DNA-binding domain"/>
    <property type="match status" value="1"/>
</dbReference>
<evidence type="ECO:0000313" key="1">
    <source>
        <dbReference type="EMBL" id="WDV09191.1"/>
    </source>
</evidence>
<gene>
    <name evidence="1" type="ORF">OU989_23170</name>
</gene>
<keyword evidence="1" id="KW-0614">Plasmid</keyword>
<dbReference type="AlphaFoldDB" id="A0AAJ5UTM2"/>
<sequence>MAPPTYKQLSNKQLEILRFILKVRMAKIHQILSYLRPELKGKTRQDKDFESGRKVLSKTIKLLQDAGYIKQHRVSDSTEVYYYLTQEGQNEIYSFMGITELDKNKHSGFDFDLGFFPWRVPPLENIHSRFQTEIQCNILAFNRQVEEAARDSENEQWIFGGVKLTNICSLRDNLHASPRKSKIKESMQYKPDGEICLNLSRYDEQGNLIDTHGELAYYFMEYDRKTEYGERLLAKFKRLNNRLKELKENNELRYYKGMIVVLENPRYSNNQKTTDLQVNLRYLNFLKAFNAMCGEFIDDFNIIATTSSNLESTILSLRTEYSKDFKYPLIDAFRFKELQKTFNYSDPNTDGLLFDYFKNIGDVLGRFTGDRKYYCVFFNIEGLNTLKWKRCIKIFNNLQKVAIEKNETYIIVPIVVFRELTPYSVGLIDNTLKAGEDKLFYERLHMMDLRINRPVLYKDLEPIDFRDSVFVVK</sequence>
<dbReference type="KEGG" id="liu:OU989_23170"/>
<protein>
    <recommendedName>
        <fullName evidence="3">Replication-relaxation</fullName>
    </recommendedName>
</protein>